<reference evidence="1" key="2">
    <citation type="journal article" date="2021" name="PeerJ">
        <title>Extensive microbial diversity within the chicken gut microbiome revealed by metagenomics and culture.</title>
        <authorList>
            <person name="Gilroy R."/>
            <person name="Ravi A."/>
            <person name="Getino M."/>
            <person name="Pursley I."/>
            <person name="Horton D.L."/>
            <person name="Alikhan N.F."/>
            <person name="Baker D."/>
            <person name="Gharbi K."/>
            <person name="Hall N."/>
            <person name="Watson M."/>
            <person name="Adriaenssens E.M."/>
            <person name="Foster-Nyarko E."/>
            <person name="Jarju S."/>
            <person name="Secka A."/>
            <person name="Antonio M."/>
            <person name="Oren A."/>
            <person name="Chaudhuri R.R."/>
            <person name="La Ragione R."/>
            <person name="Hildebrand F."/>
            <person name="Pallen M.J."/>
        </authorList>
    </citation>
    <scope>NUCLEOTIDE SEQUENCE</scope>
    <source>
        <strain evidence="1">2478</strain>
    </source>
</reference>
<comment type="caution">
    <text evidence="1">The sequence shown here is derived from an EMBL/GenBank/DDBJ whole genome shotgun (WGS) entry which is preliminary data.</text>
</comment>
<name>A0A9D9NLI6_9BACT</name>
<sequence>MKQNDLTPGSAGEIFLYQDSDKSGSVHRFVVTLTMHICRPVLETALRDLMPRFPQMFVGVVKSGESLRFCPLSSGVQVFEENACADAGTLPNAGSDALGGYLFRVSSSHKTLFFDWHISLCDGKGMMEFIKAVVFRYIELSGYPVRNDGTVKTAEEPASPAGGMDPYEKLDEIPASRPVWYMDAKAFNVPAASPCSGSVHFHQVKIPLSKVKGQVREYLSQPESFLSPLFSHALYERYAGEIPHGEYIVSTIKENLRPHFPTASLRPYFSPVSLAYNRKVDEYPFGTILMSQKKLLDAQLKHDALAYSAKRMMRTVERSCGGDIPFGEKLERSGRSLDAAAETATFSICNVGSIAMPETLQQYLTEFYPVVPGGSYASSLSVVNFRGELVVTVSGYASDRPLVERFVDLLNSHDIPAFISDEFSFRQIEYVPTKIAEENG</sequence>
<organism evidence="1 2">
    <name type="scientific">Candidatus Cryptobacteroides excrementipullorum</name>
    <dbReference type="NCBI Taxonomy" id="2840761"/>
    <lineage>
        <taxon>Bacteria</taxon>
        <taxon>Pseudomonadati</taxon>
        <taxon>Bacteroidota</taxon>
        <taxon>Bacteroidia</taxon>
        <taxon>Bacteroidales</taxon>
        <taxon>Candidatus Cryptobacteroides</taxon>
    </lineage>
</organism>
<protein>
    <submittedName>
        <fullName evidence="1">Uncharacterized protein</fullName>
    </submittedName>
</protein>
<dbReference type="EMBL" id="JADILZ010000028">
    <property type="protein sequence ID" value="MBO8477890.1"/>
    <property type="molecule type" value="Genomic_DNA"/>
</dbReference>
<evidence type="ECO:0000313" key="2">
    <source>
        <dbReference type="Proteomes" id="UP000823771"/>
    </source>
</evidence>
<evidence type="ECO:0000313" key="1">
    <source>
        <dbReference type="EMBL" id="MBO8477890.1"/>
    </source>
</evidence>
<dbReference type="Proteomes" id="UP000823771">
    <property type="component" value="Unassembled WGS sequence"/>
</dbReference>
<dbReference type="AlphaFoldDB" id="A0A9D9NLI6"/>
<proteinExistence type="predicted"/>
<gene>
    <name evidence="1" type="ORF">IAB80_03210</name>
</gene>
<accession>A0A9D9NLI6</accession>
<reference evidence="1" key="1">
    <citation type="submission" date="2020-10" db="EMBL/GenBank/DDBJ databases">
        <authorList>
            <person name="Gilroy R."/>
        </authorList>
    </citation>
    <scope>NUCLEOTIDE SEQUENCE</scope>
    <source>
        <strain evidence="1">2478</strain>
    </source>
</reference>